<organism evidence="2 3">
    <name type="scientific">Kitasatospora cheerisanensis KCTC 2395</name>
    <dbReference type="NCBI Taxonomy" id="1348663"/>
    <lineage>
        <taxon>Bacteria</taxon>
        <taxon>Bacillati</taxon>
        <taxon>Actinomycetota</taxon>
        <taxon>Actinomycetes</taxon>
        <taxon>Kitasatosporales</taxon>
        <taxon>Streptomycetaceae</taxon>
        <taxon>Kitasatospora</taxon>
    </lineage>
</organism>
<proteinExistence type="predicted"/>
<keyword evidence="1" id="KW-1133">Transmembrane helix</keyword>
<dbReference type="Proteomes" id="UP000027178">
    <property type="component" value="Unassembled WGS sequence"/>
</dbReference>
<feature type="transmembrane region" description="Helical" evidence="1">
    <location>
        <begin position="177"/>
        <end position="196"/>
    </location>
</feature>
<comment type="caution">
    <text evidence="2">The sequence shown here is derived from an EMBL/GenBank/DDBJ whole genome shotgun (WGS) entry which is preliminary data.</text>
</comment>
<dbReference type="EMBL" id="JNBY01000131">
    <property type="protein sequence ID" value="KDN81722.1"/>
    <property type="molecule type" value="Genomic_DNA"/>
</dbReference>
<sequence>MAETVAGAAATLPEQGPAGAARSRRAAGVVPWGVAAGALAWGLAGNWRADHLLNYPWNVWTPIGYGAAKGVFFGALAGWVAALTLRLIGAAERRPFAPTALAALVAGLLPGSIRDFLGTPQPRTLYYYEWPRPEAEWYWAPLLHEWLTYTVLPALGCALLLATGVRLSARLSPPKRLNCVLLALTGTVLFFLPAVASAGLPAPEGNGQHVNESFKAGLVVAVVSLGVLTAALISGLRLRHATRATRSEDAAPQAD</sequence>
<feature type="transmembrane region" description="Helical" evidence="1">
    <location>
        <begin position="67"/>
        <end position="88"/>
    </location>
</feature>
<dbReference type="HOGENOM" id="CLU_1239515_0_0_11"/>
<keyword evidence="1" id="KW-0812">Transmembrane</keyword>
<feature type="transmembrane region" description="Helical" evidence="1">
    <location>
        <begin position="95"/>
        <end position="113"/>
    </location>
</feature>
<keyword evidence="3" id="KW-1185">Reference proteome</keyword>
<evidence type="ECO:0000256" key="1">
    <source>
        <dbReference type="SAM" id="Phobius"/>
    </source>
</evidence>
<feature type="transmembrane region" description="Helical" evidence="1">
    <location>
        <begin position="29"/>
        <end position="47"/>
    </location>
</feature>
<feature type="transmembrane region" description="Helical" evidence="1">
    <location>
        <begin position="146"/>
        <end position="165"/>
    </location>
</feature>
<evidence type="ECO:0000313" key="3">
    <source>
        <dbReference type="Proteomes" id="UP000027178"/>
    </source>
</evidence>
<feature type="transmembrane region" description="Helical" evidence="1">
    <location>
        <begin position="216"/>
        <end position="236"/>
    </location>
</feature>
<reference evidence="2 3" key="1">
    <citation type="submission" date="2014-05" db="EMBL/GenBank/DDBJ databases">
        <title>Draft Genome Sequence of Kitasatospora cheerisanensis KCTC 2395.</title>
        <authorList>
            <person name="Nam D.H."/>
        </authorList>
    </citation>
    <scope>NUCLEOTIDE SEQUENCE [LARGE SCALE GENOMIC DNA]</scope>
    <source>
        <strain evidence="2 3">KCTC 2395</strain>
    </source>
</reference>
<protein>
    <submittedName>
        <fullName evidence="2">Uncharacterized protein</fullName>
    </submittedName>
</protein>
<gene>
    <name evidence="2" type="ORF">KCH_64420</name>
</gene>
<dbReference type="PATRIC" id="fig|1348663.4.peg.6236"/>
<evidence type="ECO:0000313" key="2">
    <source>
        <dbReference type="EMBL" id="KDN81722.1"/>
    </source>
</evidence>
<dbReference type="RefSeq" id="WP_244305489.1">
    <property type="nucleotide sequence ID" value="NZ_KK853997.1"/>
</dbReference>
<accession>A0A066YKR6</accession>
<dbReference type="AlphaFoldDB" id="A0A066YKR6"/>
<name>A0A066YKR6_9ACTN</name>
<dbReference type="eggNOG" id="ENOG503493A">
    <property type="taxonomic scope" value="Bacteria"/>
</dbReference>
<keyword evidence="1" id="KW-0472">Membrane</keyword>